<organism evidence="1 2">
    <name type="scientific">Blautia hansenii DSM 20583</name>
    <dbReference type="NCBI Taxonomy" id="537007"/>
    <lineage>
        <taxon>Bacteria</taxon>
        <taxon>Bacillati</taxon>
        <taxon>Bacillota</taxon>
        <taxon>Clostridia</taxon>
        <taxon>Lachnospirales</taxon>
        <taxon>Lachnospiraceae</taxon>
        <taxon>Blautia</taxon>
    </lineage>
</organism>
<evidence type="ECO:0000313" key="1">
    <source>
        <dbReference type="EMBL" id="EEX21833.1"/>
    </source>
</evidence>
<gene>
    <name evidence="1" type="ORF">BLAHAN_05458</name>
</gene>
<evidence type="ECO:0000313" key="2">
    <source>
        <dbReference type="Proteomes" id="UP000003755"/>
    </source>
</evidence>
<dbReference type="HOGENOM" id="CLU_2104263_0_0_9"/>
<sequence>MEENMCQNNFNPLEEFAKRGTGFVNGEKRILKFFQENKNKKDRVDFLKNEFGVGGFSFSSTEANLLTRGDTNAKGITLRYNNDTDFGIEKKYTWKELVDCIDAMIEKEEYVNEKI</sequence>
<keyword evidence="2" id="KW-1185">Reference proteome</keyword>
<dbReference type="RefSeq" id="WP_003020624.1">
    <property type="nucleotide sequence ID" value="NZ_GG698589.1"/>
</dbReference>
<name>C9L7T8_BLAHA</name>
<dbReference type="AlphaFoldDB" id="C9L7T8"/>
<comment type="caution">
    <text evidence="1">The sequence shown here is derived from an EMBL/GenBank/DDBJ whole genome shotgun (WGS) entry which is preliminary data.</text>
</comment>
<protein>
    <submittedName>
        <fullName evidence="1">Uncharacterized protein</fullName>
    </submittedName>
</protein>
<dbReference type="STRING" id="537007.BLAHAN_05458"/>
<reference evidence="1" key="1">
    <citation type="submission" date="2009-09" db="EMBL/GenBank/DDBJ databases">
        <authorList>
            <person name="Weinstock G."/>
            <person name="Sodergren E."/>
            <person name="Clifton S."/>
            <person name="Fulton L."/>
            <person name="Fulton B."/>
            <person name="Courtney L."/>
            <person name="Fronick C."/>
            <person name="Harrison M."/>
            <person name="Strong C."/>
            <person name="Farmer C."/>
            <person name="Delahaunty K."/>
            <person name="Markovic C."/>
            <person name="Hall O."/>
            <person name="Minx P."/>
            <person name="Tomlinson C."/>
            <person name="Mitreva M."/>
            <person name="Nelson J."/>
            <person name="Hou S."/>
            <person name="Wollam A."/>
            <person name="Pepin K.H."/>
            <person name="Johnson M."/>
            <person name="Bhonagiri V."/>
            <person name="Nash W.E."/>
            <person name="Warren W."/>
            <person name="Chinwalla A."/>
            <person name="Mardis E.R."/>
            <person name="Wilson R.K."/>
        </authorList>
    </citation>
    <scope>NUCLEOTIDE SEQUENCE [LARGE SCALE GENOMIC DNA]</scope>
    <source>
        <strain evidence="1">DSM 20583</strain>
    </source>
</reference>
<dbReference type="EMBL" id="ABYU02000016">
    <property type="protein sequence ID" value="EEX21833.1"/>
    <property type="molecule type" value="Genomic_DNA"/>
</dbReference>
<proteinExistence type="predicted"/>
<accession>C9L7T8</accession>
<dbReference type="Proteomes" id="UP000003755">
    <property type="component" value="Unassembled WGS sequence"/>
</dbReference>